<keyword evidence="9" id="KW-1133">Transmembrane helix</keyword>
<dbReference type="AlphaFoldDB" id="A0A8B0MCM4"/>
<evidence type="ECO:0000256" key="8">
    <source>
        <dbReference type="RuleBase" id="RU000461"/>
    </source>
</evidence>
<evidence type="ECO:0000256" key="2">
    <source>
        <dbReference type="ARBA" id="ARBA00010617"/>
    </source>
</evidence>
<dbReference type="GO" id="GO:0006082">
    <property type="term" value="P:organic acid metabolic process"/>
    <property type="evidence" value="ECO:0007669"/>
    <property type="project" value="TreeGrafter"/>
</dbReference>
<comment type="similarity">
    <text evidence="2 8">Belongs to the cytochrome P450 family.</text>
</comment>
<dbReference type="PANTHER" id="PTHR24300:SF403">
    <property type="entry name" value="CYTOCHROME P450 306A1"/>
    <property type="match status" value="1"/>
</dbReference>
<dbReference type="InterPro" id="IPR001128">
    <property type="entry name" value="Cyt_P450"/>
</dbReference>
<dbReference type="SUPFAM" id="SSF48264">
    <property type="entry name" value="Cytochrome P450"/>
    <property type="match status" value="1"/>
</dbReference>
<feature type="transmembrane region" description="Helical" evidence="9">
    <location>
        <begin position="35"/>
        <end position="56"/>
    </location>
</feature>
<feature type="binding site" description="axial binding residue" evidence="7">
    <location>
        <position position="428"/>
    </location>
    <ligand>
        <name>heme</name>
        <dbReference type="ChEBI" id="CHEBI:30413"/>
    </ligand>
    <ligandPart>
        <name>Fe</name>
        <dbReference type="ChEBI" id="CHEBI:18248"/>
    </ligandPart>
</feature>
<dbReference type="InterPro" id="IPR050182">
    <property type="entry name" value="Cytochrome_P450_fam2"/>
</dbReference>
<dbReference type="EMBL" id="MW149378">
    <property type="protein sequence ID" value="QTW43678.1"/>
    <property type="molecule type" value="mRNA"/>
</dbReference>
<dbReference type="GO" id="GO:0006805">
    <property type="term" value="P:xenobiotic metabolic process"/>
    <property type="evidence" value="ECO:0007669"/>
    <property type="project" value="TreeGrafter"/>
</dbReference>
<reference evidence="10" key="2">
    <citation type="journal article" name="Mar. Pollut. Bull.">
        <title>The genome of the European estuarine calanoid copepod Eurytemora affinis: Potential use in molecular ecotoxicology.</title>
        <authorList>
            <person name="Choi B.S."/>
            <person name="Kim D.H."/>
            <person name="Kim M.S."/>
            <person name="Park J.C."/>
            <person name="Lee Y.H."/>
            <person name="Kim H.J."/>
            <person name="Jeong C.B."/>
            <person name="Hagiwara A."/>
            <person name="Souissi S."/>
            <person name="Lee J.S."/>
        </authorList>
    </citation>
    <scope>NUCLEOTIDE SEQUENCE</scope>
</reference>
<dbReference type="InterPro" id="IPR036396">
    <property type="entry name" value="Cyt_P450_sf"/>
</dbReference>
<keyword evidence="9" id="KW-0812">Transmembrane</keyword>
<evidence type="ECO:0000256" key="9">
    <source>
        <dbReference type="SAM" id="Phobius"/>
    </source>
</evidence>
<feature type="transmembrane region" description="Helical" evidence="9">
    <location>
        <begin position="162"/>
        <end position="180"/>
    </location>
</feature>
<dbReference type="OrthoDB" id="6365766at2759"/>
<dbReference type="PRINTS" id="PR00385">
    <property type="entry name" value="P450"/>
</dbReference>
<name>A0A8B0MCM4_EURAF</name>
<dbReference type="PROSITE" id="PS00086">
    <property type="entry name" value="CYTOCHROME_P450"/>
    <property type="match status" value="1"/>
</dbReference>
<dbReference type="GO" id="GO:0005506">
    <property type="term" value="F:iron ion binding"/>
    <property type="evidence" value="ECO:0007669"/>
    <property type="project" value="InterPro"/>
</dbReference>
<proteinExistence type="evidence at transcript level"/>
<organism evidence="10">
    <name type="scientific">Eurytemora affinis</name>
    <name type="common">Copepod</name>
    <name type="synonym">Temora affinis</name>
    <dbReference type="NCBI Taxonomy" id="88015"/>
    <lineage>
        <taxon>Eukaryota</taxon>
        <taxon>Metazoa</taxon>
        <taxon>Ecdysozoa</taxon>
        <taxon>Arthropoda</taxon>
        <taxon>Crustacea</taxon>
        <taxon>Multicrustacea</taxon>
        <taxon>Hexanauplia</taxon>
        <taxon>Copepoda</taxon>
        <taxon>Calanoida</taxon>
        <taxon>Temoridae</taxon>
        <taxon>Eurytemora</taxon>
    </lineage>
</organism>
<accession>A0A8B0MCM4</accession>
<dbReference type="GO" id="GO:0016712">
    <property type="term" value="F:oxidoreductase activity, acting on paired donors, with incorporation or reduction of molecular oxygen, reduced flavin or flavoprotein as one donor, and incorporation of one atom of oxygen"/>
    <property type="evidence" value="ECO:0007669"/>
    <property type="project" value="TreeGrafter"/>
</dbReference>
<reference evidence="10" key="1">
    <citation type="submission" date="2020-10" db="EMBL/GenBank/DDBJ databases">
        <authorList>
            <person name="Kim D.-H."/>
        </authorList>
    </citation>
    <scope>NUCLEOTIDE SEQUENCE</scope>
</reference>
<evidence type="ECO:0000256" key="1">
    <source>
        <dbReference type="ARBA" id="ARBA00001971"/>
    </source>
</evidence>
<keyword evidence="5 7" id="KW-0408">Iron</keyword>
<dbReference type="GO" id="GO:0020037">
    <property type="term" value="F:heme binding"/>
    <property type="evidence" value="ECO:0007669"/>
    <property type="project" value="InterPro"/>
</dbReference>
<keyword evidence="9" id="KW-0472">Membrane</keyword>
<dbReference type="GO" id="GO:0005737">
    <property type="term" value="C:cytoplasm"/>
    <property type="evidence" value="ECO:0007669"/>
    <property type="project" value="TreeGrafter"/>
</dbReference>
<dbReference type="PRINTS" id="PR00463">
    <property type="entry name" value="EP450I"/>
</dbReference>
<evidence type="ECO:0000313" key="10">
    <source>
        <dbReference type="EMBL" id="QTW43678.1"/>
    </source>
</evidence>
<protein>
    <submittedName>
        <fullName evidence="10">CYP3037B1</fullName>
    </submittedName>
</protein>
<dbReference type="PANTHER" id="PTHR24300">
    <property type="entry name" value="CYTOCHROME P450 508A4-RELATED"/>
    <property type="match status" value="1"/>
</dbReference>
<dbReference type="Gene3D" id="1.10.630.10">
    <property type="entry name" value="Cytochrome P450"/>
    <property type="match status" value="1"/>
</dbReference>
<evidence type="ECO:0000256" key="4">
    <source>
        <dbReference type="ARBA" id="ARBA00023002"/>
    </source>
</evidence>
<evidence type="ECO:0000256" key="7">
    <source>
        <dbReference type="PIRSR" id="PIRSR602401-1"/>
    </source>
</evidence>
<keyword evidence="4 8" id="KW-0560">Oxidoreductase</keyword>
<dbReference type="InterPro" id="IPR017972">
    <property type="entry name" value="Cyt_P450_CS"/>
</dbReference>
<evidence type="ECO:0000256" key="3">
    <source>
        <dbReference type="ARBA" id="ARBA00022723"/>
    </source>
</evidence>
<dbReference type="Pfam" id="PF00067">
    <property type="entry name" value="p450"/>
    <property type="match status" value="1"/>
</dbReference>
<keyword evidence="6 8" id="KW-0503">Monooxygenase</keyword>
<evidence type="ECO:0000256" key="6">
    <source>
        <dbReference type="ARBA" id="ARBA00023033"/>
    </source>
</evidence>
<dbReference type="FunFam" id="1.10.630.10:FF:000036">
    <property type="entry name" value="CYtochrome P450 family"/>
    <property type="match status" value="1"/>
</dbReference>
<keyword evidence="3 7" id="KW-0479">Metal-binding</keyword>
<comment type="cofactor">
    <cofactor evidence="1 7">
        <name>heme</name>
        <dbReference type="ChEBI" id="CHEBI:30413"/>
    </cofactor>
</comment>
<sequence>MITYILISILLILFINKYMFKPKGFPPGPGRIPLFGSLLFIPLIPGVFSMGADWFIKRYGKLVGLFLGEYPAVILYDLNTAKELFSQDNAAGRPDSFVYKYRMLGQKLGLLFNDGEAWKTQRRFVLKTLKDFGFGKKGLEGVLVEEADKIGDLFRSKQNEPFLVLNLFNVAILNVLWTIVANHRYDLTDPNAQTLVKLITDSIQVEGLRFLFAVPVSRHFAPEWTGWNKQQQVVGETQNLMRRIVEEHKESYQEDNMRDFIDVYLREMKTGGSPDFNDEQLIVNAMDLFSAGSETTATTLAWAVAFMILHPEVQKEVQEELDREIGDRTPALEDIARLPLTEATIMEIQRMGSIAPQAVPHRTLNEVKINGYTIPKNTFVFSMLYHIMRDPEVWIEPERFNPRRFLSPEGKLVKHDHFVPFGVGKRQCLGESLAKSELFIIFTRLIQQFTFTDSPDHPGPSPTPVPGFIMAPKPFYARAVPRL</sequence>
<keyword evidence="7 8" id="KW-0349">Heme</keyword>
<dbReference type="GO" id="GO:0008395">
    <property type="term" value="F:steroid hydroxylase activity"/>
    <property type="evidence" value="ECO:0007669"/>
    <property type="project" value="TreeGrafter"/>
</dbReference>
<dbReference type="InterPro" id="IPR002401">
    <property type="entry name" value="Cyt_P450_E_grp-I"/>
</dbReference>
<evidence type="ECO:0000256" key="5">
    <source>
        <dbReference type="ARBA" id="ARBA00023004"/>
    </source>
</evidence>